<dbReference type="PANTHER" id="PTHR10629:SF52">
    <property type="entry name" value="DNA (CYTOSINE-5)-METHYLTRANSFERASE 1"/>
    <property type="match status" value="1"/>
</dbReference>
<dbReference type="Gene3D" id="3.40.50.150">
    <property type="entry name" value="Vaccinia Virus protein VP39"/>
    <property type="match status" value="1"/>
</dbReference>
<evidence type="ECO:0000256" key="2">
    <source>
        <dbReference type="ARBA" id="ARBA00022603"/>
    </source>
</evidence>
<comment type="similarity">
    <text evidence="5">Belongs to the class I-like SAM-binding methyltransferase superfamily. C5-methyltransferase family.</text>
</comment>
<dbReference type="PANTHER" id="PTHR10629">
    <property type="entry name" value="CYTOSINE-SPECIFIC METHYLTRANSFERASE"/>
    <property type="match status" value="1"/>
</dbReference>
<dbReference type="InterPro" id="IPR001525">
    <property type="entry name" value="C5_MeTfrase"/>
</dbReference>
<protein>
    <recommendedName>
        <fullName evidence="1">DNA (cytosine-5-)-methyltransferase</fullName>
        <ecNumber evidence="1">2.1.1.37</ecNumber>
    </recommendedName>
</protein>
<feature type="active site" evidence="5">
    <location>
        <position position="405"/>
    </location>
</feature>
<keyword evidence="2 5" id="KW-0489">Methyltransferase</keyword>
<dbReference type="Gene3D" id="3.90.120.10">
    <property type="entry name" value="DNA Methylase, subunit A, domain 2"/>
    <property type="match status" value="1"/>
</dbReference>
<dbReference type="Pfam" id="PF00145">
    <property type="entry name" value="DNA_methylase"/>
    <property type="match status" value="2"/>
</dbReference>
<name>A0AAV9V487_9PEZI</name>
<dbReference type="GO" id="GO:0032259">
    <property type="term" value="P:methylation"/>
    <property type="evidence" value="ECO:0007669"/>
    <property type="project" value="UniProtKB-KW"/>
</dbReference>
<dbReference type="AlphaFoldDB" id="A0AAV9V487"/>
<keyword evidence="4 5" id="KW-0949">S-adenosyl-L-methionine</keyword>
<keyword evidence="3 5" id="KW-0808">Transferase</keyword>
<evidence type="ECO:0000256" key="1">
    <source>
        <dbReference type="ARBA" id="ARBA00011975"/>
    </source>
</evidence>
<dbReference type="Proteomes" id="UP001375240">
    <property type="component" value="Unassembled WGS sequence"/>
</dbReference>
<keyword evidence="7" id="KW-1185">Reference proteome</keyword>
<evidence type="ECO:0000313" key="6">
    <source>
        <dbReference type="EMBL" id="KAK6353615.1"/>
    </source>
</evidence>
<reference evidence="6 7" key="1">
    <citation type="submission" date="2019-10" db="EMBL/GenBank/DDBJ databases">
        <authorList>
            <person name="Palmer J.M."/>
        </authorList>
    </citation>
    <scope>NUCLEOTIDE SEQUENCE [LARGE SCALE GENOMIC DNA]</scope>
    <source>
        <strain evidence="6 7">TWF696</strain>
    </source>
</reference>
<dbReference type="PROSITE" id="PS51679">
    <property type="entry name" value="SAM_MT_C5"/>
    <property type="match status" value="1"/>
</dbReference>
<dbReference type="SUPFAM" id="SSF53335">
    <property type="entry name" value="S-adenosyl-L-methionine-dependent methyltransferases"/>
    <property type="match status" value="1"/>
</dbReference>
<proteinExistence type="inferred from homology"/>
<dbReference type="GO" id="GO:0003886">
    <property type="term" value="F:DNA (cytosine-5-)-methyltransferase activity"/>
    <property type="evidence" value="ECO:0007669"/>
    <property type="project" value="UniProtKB-EC"/>
</dbReference>
<dbReference type="EMBL" id="JAVHNQ010000003">
    <property type="protein sequence ID" value="KAK6353615.1"/>
    <property type="molecule type" value="Genomic_DNA"/>
</dbReference>
<gene>
    <name evidence="6" type="ORF">TWF696_005578</name>
</gene>
<dbReference type="GO" id="GO:0044027">
    <property type="term" value="P:negative regulation of gene expression via chromosomal CpG island methylation"/>
    <property type="evidence" value="ECO:0007669"/>
    <property type="project" value="TreeGrafter"/>
</dbReference>
<sequence>MVDLTSGGEGDMQGFEDFDFDVFEIASSVQNTPKKRLKPNQQPQELPKELTSVKELTIHKPRADGDFEEFELRIGGCVELAADIALLGETELLTDGYFVRIESILTSHDGQFVAGPLFKRARGLYGLCDRVAGELVWTKDEVTVDAVHIVRVRELILTNHTEKTCDGIFPREDADYDRLEDDIGRLICRRRAFIADNARDTTGSANMVLGKEAYIRMLKESEADEAFRYSAKSMKENWMASKEDKIKTEKAELDSIAIDLTIPTSLPKSTRTTTKWTTKLTKRTSENGVTKINESTVFRISKSTRQNSSSVKSSPSHVQPQVPKKYTFGDFFCGAGGASCGARLAGLKVMYGIDSWRPAVDSYAANFGKSRAIDTDICEFAAEISDAKIPASQLHCDVIHLSCPCQFFSPAHTREGKDDEKNETASLAIDKILKLVRPRVVTLEQTFGLSTARRFRCHFTTVVNQLVSNNYSVRWAVKDATEYGAVSARRRLIMIAACPGEEPPRFPPPTSFNPFQRHSGTNIRDLPTTSTIGEVLRSIPPDAENHTFKYHPSPKPSPFQLDQPFNKTITCNGGGSKVHPNGLRDFTVREFATFQTFPADYKFANVSDNKIIKLIGNAWPPKFAESIFNAVVKHLEKLDQEEWA</sequence>
<evidence type="ECO:0000256" key="3">
    <source>
        <dbReference type="ARBA" id="ARBA00022679"/>
    </source>
</evidence>
<comment type="caution">
    <text evidence="6">The sequence shown here is derived from an EMBL/GenBank/DDBJ whole genome shotgun (WGS) entry which is preliminary data.</text>
</comment>
<accession>A0AAV9V487</accession>
<dbReference type="GO" id="GO:0005634">
    <property type="term" value="C:nucleus"/>
    <property type="evidence" value="ECO:0007669"/>
    <property type="project" value="TreeGrafter"/>
</dbReference>
<evidence type="ECO:0000256" key="4">
    <source>
        <dbReference type="ARBA" id="ARBA00022691"/>
    </source>
</evidence>
<dbReference type="GO" id="GO:0003677">
    <property type="term" value="F:DNA binding"/>
    <property type="evidence" value="ECO:0007669"/>
    <property type="project" value="TreeGrafter"/>
</dbReference>
<dbReference type="EC" id="2.1.1.37" evidence="1"/>
<organism evidence="6 7">
    <name type="scientific">Orbilia brochopaga</name>
    <dbReference type="NCBI Taxonomy" id="3140254"/>
    <lineage>
        <taxon>Eukaryota</taxon>
        <taxon>Fungi</taxon>
        <taxon>Dikarya</taxon>
        <taxon>Ascomycota</taxon>
        <taxon>Pezizomycotina</taxon>
        <taxon>Orbiliomycetes</taxon>
        <taxon>Orbiliales</taxon>
        <taxon>Orbiliaceae</taxon>
        <taxon>Orbilia</taxon>
    </lineage>
</organism>
<evidence type="ECO:0000256" key="5">
    <source>
        <dbReference type="PROSITE-ProRule" id="PRU01016"/>
    </source>
</evidence>
<evidence type="ECO:0000313" key="7">
    <source>
        <dbReference type="Proteomes" id="UP001375240"/>
    </source>
</evidence>
<dbReference type="InterPro" id="IPR050390">
    <property type="entry name" value="C5-Methyltransferase"/>
</dbReference>
<dbReference type="InterPro" id="IPR029063">
    <property type="entry name" value="SAM-dependent_MTases_sf"/>
</dbReference>